<organism evidence="1 2">
    <name type="scientific">Candidatus Magnetobacterium bavaricum</name>
    <dbReference type="NCBI Taxonomy" id="29290"/>
    <lineage>
        <taxon>Bacteria</taxon>
        <taxon>Pseudomonadati</taxon>
        <taxon>Nitrospirota</taxon>
        <taxon>Thermodesulfovibrionia</taxon>
        <taxon>Thermodesulfovibrionales</taxon>
        <taxon>Candidatus Magnetobacteriaceae</taxon>
        <taxon>Candidatus Magnetobacterium</taxon>
    </lineage>
</organism>
<gene>
    <name evidence="1" type="ORF">MBAV_003519</name>
</gene>
<reference evidence="1 2" key="1">
    <citation type="submission" date="2015-02" db="EMBL/GenBank/DDBJ databases">
        <title>Single-cell genomics of uncultivated deep-branching MTB reveals a conserved set of magnetosome genes.</title>
        <authorList>
            <person name="Kolinko S."/>
            <person name="Richter M."/>
            <person name="Glockner F.O."/>
            <person name="Brachmann A."/>
            <person name="Schuler D."/>
        </authorList>
    </citation>
    <scope>NUCLEOTIDE SEQUENCE [LARGE SCALE GENOMIC DNA]</scope>
    <source>
        <strain evidence="1">TM-1</strain>
    </source>
</reference>
<comment type="caution">
    <text evidence="1">The sequence shown here is derived from an EMBL/GenBank/DDBJ whole genome shotgun (WGS) entry which is preliminary data.</text>
</comment>
<evidence type="ECO:0000313" key="1">
    <source>
        <dbReference type="EMBL" id="KJU84287.1"/>
    </source>
</evidence>
<name>A0A0F3GRA3_9BACT</name>
<evidence type="ECO:0000313" key="2">
    <source>
        <dbReference type="Proteomes" id="UP000033423"/>
    </source>
</evidence>
<protein>
    <submittedName>
        <fullName evidence="1">Uncharacterized protein</fullName>
    </submittedName>
</protein>
<dbReference type="EMBL" id="LACI01001543">
    <property type="protein sequence ID" value="KJU84287.1"/>
    <property type="molecule type" value="Genomic_DNA"/>
</dbReference>
<proteinExistence type="predicted"/>
<dbReference type="Proteomes" id="UP000033423">
    <property type="component" value="Unassembled WGS sequence"/>
</dbReference>
<dbReference type="AlphaFoldDB" id="A0A0F3GRA3"/>
<accession>A0A0F3GRA3</accession>
<keyword evidence="2" id="KW-1185">Reference proteome</keyword>
<sequence length="79" mass="8598">MDSCLRRNDTYGRLWPVHACPWLEQGSFLCKQESRNCENVVAIKSINGYGSSSCKSINPCDSDSDNLQGGGGVLCVRGL</sequence>